<dbReference type="Pfam" id="PF17919">
    <property type="entry name" value="RT_RNaseH_2"/>
    <property type="match status" value="1"/>
</dbReference>
<dbReference type="EMBL" id="BDDD01002023">
    <property type="protein sequence ID" value="GAV79681.1"/>
    <property type="molecule type" value="Genomic_DNA"/>
</dbReference>
<evidence type="ECO:0000259" key="1">
    <source>
        <dbReference type="Pfam" id="PF17919"/>
    </source>
</evidence>
<dbReference type="SUPFAM" id="SSF56672">
    <property type="entry name" value="DNA/RNA polymerases"/>
    <property type="match status" value="1"/>
</dbReference>
<keyword evidence="3" id="KW-1185">Reference proteome</keyword>
<dbReference type="InterPro" id="IPR043128">
    <property type="entry name" value="Rev_trsase/Diguanyl_cyclase"/>
</dbReference>
<dbReference type="InterPro" id="IPR043502">
    <property type="entry name" value="DNA/RNA_pol_sf"/>
</dbReference>
<gene>
    <name evidence="2" type="ORF">CFOL_v3_23144</name>
</gene>
<comment type="caution">
    <text evidence="2">The sequence shown here is derived from an EMBL/GenBank/DDBJ whole genome shotgun (WGS) entry which is preliminary data.</text>
</comment>
<name>A0A1Q3CHZ0_CEPFO</name>
<dbReference type="CDD" id="cd09274">
    <property type="entry name" value="RNase_HI_RT_Ty3"/>
    <property type="match status" value="1"/>
</dbReference>
<dbReference type="InParanoid" id="A0A1Q3CHZ0"/>
<protein>
    <recommendedName>
        <fullName evidence="1">Reverse transcriptase/retrotransposon-derived protein RNase H-like domain-containing protein</fullName>
    </recommendedName>
</protein>
<dbReference type="PANTHER" id="PTHR34072:SF59">
    <property type="entry name" value="CCHC-TYPE INTEGRASE"/>
    <property type="match status" value="1"/>
</dbReference>
<dbReference type="Gene3D" id="3.30.70.270">
    <property type="match status" value="1"/>
</dbReference>
<dbReference type="PANTHER" id="PTHR34072">
    <property type="entry name" value="ENZYMATIC POLYPROTEIN-RELATED"/>
    <property type="match status" value="1"/>
</dbReference>
<feature type="domain" description="Reverse transcriptase/retrotransposon-derived protein RNase H-like" evidence="1">
    <location>
        <begin position="57"/>
        <end position="149"/>
    </location>
</feature>
<organism evidence="2 3">
    <name type="scientific">Cephalotus follicularis</name>
    <name type="common">Albany pitcher plant</name>
    <dbReference type="NCBI Taxonomy" id="3775"/>
    <lineage>
        <taxon>Eukaryota</taxon>
        <taxon>Viridiplantae</taxon>
        <taxon>Streptophyta</taxon>
        <taxon>Embryophyta</taxon>
        <taxon>Tracheophyta</taxon>
        <taxon>Spermatophyta</taxon>
        <taxon>Magnoliopsida</taxon>
        <taxon>eudicotyledons</taxon>
        <taxon>Gunneridae</taxon>
        <taxon>Pentapetalae</taxon>
        <taxon>rosids</taxon>
        <taxon>fabids</taxon>
        <taxon>Oxalidales</taxon>
        <taxon>Cephalotaceae</taxon>
        <taxon>Cephalotus</taxon>
    </lineage>
</organism>
<dbReference type="OrthoDB" id="415724at2759"/>
<reference evidence="3" key="1">
    <citation type="submission" date="2016-04" db="EMBL/GenBank/DDBJ databases">
        <title>Cephalotus genome sequencing.</title>
        <authorList>
            <person name="Fukushima K."/>
            <person name="Hasebe M."/>
            <person name="Fang X."/>
        </authorList>
    </citation>
    <scope>NUCLEOTIDE SEQUENCE [LARGE SCALE GENOMIC DNA]</scope>
    <source>
        <strain evidence="3">cv. St1</strain>
    </source>
</reference>
<dbReference type="AlphaFoldDB" id="A0A1Q3CHZ0"/>
<evidence type="ECO:0000313" key="2">
    <source>
        <dbReference type="EMBL" id="GAV79681.1"/>
    </source>
</evidence>
<evidence type="ECO:0000313" key="3">
    <source>
        <dbReference type="Proteomes" id="UP000187406"/>
    </source>
</evidence>
<proteinExistence type="predicted"/>
<feature type="non-terminal residue" evidence="2">
    <location>
        <position position="159"/>
    </location>
</feature>
<sequence length="159" mass="18008">MDPAKVEAITKWPRPTTVTEVRSFLGLAGYYRRFVEGFSSIALPLTQLMRKGAKFEWNEEREASFEKLKNGLVSAPILRLPSGSGGYQIYSDASKKGLGSVLMQHGHMIAYASRQLKPYEVNYPTQDLELAAVVFALKIWRHYLYGETCDVFTDHKSLK</sequence>
<dbReference type="FunFam" id="3.30.70.270:FF:000020">
    <property type="entry name" value="Transposon Tf2-6 polyprotein-like Protein"/>
    <property type="match status" value="1"/>
</dbReference>
<dbReference type="Proteomes" id="UP000187406">
    <property type="component" value="Unassembled WGS sequence"/>
</dbReference>
<dbReference type="InterPro" id="IPR041577">
    <property type="entry name" value="RT_RNaseH_2"/>
</dbReference>
<dbReference type="STRING" id="3775.A0A1Q3CHZ0"/>
<accession>A0A1Q3CHZ0</accession>